<dbReference type="PANTHER" id="PTHR23324">
    <property type="entry name" value="SEC14 RELATED PROTEIN"/>
    <property type="match status" value="1"/>
</dbReference>
<keyword evidence="4" id="KW-1185">Reference proteome</keyword>
<sequence length="401" mass="46663">MTPRIQPVDHRSSRVVDATHARQRPRSQLLDTAMAYEMAVLKEQTNDERWSDANIQKVVKQWKLSDLEEQQLRQIKLRMADLDHWKNNPLDVVRYLRGPGKFEQVEGKIREMIEWRIQYGADSLLETYRPPRTLLYYVPSAILKGYDREGDPIYLERGGVMDGVGLQRYSRDDIVRHIIWLREIGTRGHWIQDFEKKTGRTPSQVTIIYDMQGMSSRHLKAGVIPMFQAIVKVNQQRYCGLAKRIIVLRAPPIFNFIWNMAKHFFPPEGQKLMVFTGPSNYLKVLDKFVDRKVLPPCICKEGRGTAMDCMPQNFEGGNLPPNAEASIPDEPWITELMNTAKTMKRREQERQRRLAPPPPKVKEVSAETLFPPVCLSHYLNVQVLNIPQAQWQDEYETVLVR</sequence>
<feature type="compositionally biased region" description="Basic and acidic residues" evidence="1">
    <location>
        <begin position="7"/>
        <end position="20"/>
    </location>
</feature>
<evidence type="ECO:0000313" key="4">
    <source>
        <dbReference type="Proteomes" id="UP001153069"/>
    </source>
</evidence>
<dbReference type="InterPro" id="IPR036865">
    <property type="entry name" value="CRAL-TRIO_dom_sf"/>
</dbReference>
<organism evidence="3 4">
    <name type="scientific">Seminavis robusta</name>
    <dbReference type="NCBI Taxonomy" id="568900"/>
    <lineage>
        <taxon>Eukaryota</taxon>
        <taxon>Sar</taxon>
        <taxon>Stramenopiles</taxon>
        <taxon>Ochrophyta</taxon>
        <taxon>Bacillariophyta</taxon>
        <taxon>Bacillariophyceae</taxon>
        <taxon>Bacillariophycidae</taxon>
        <taxon>Naviculales</taxon>
        <taxon>Naviculaceae</taxon>
        <taxon>Seminavis</taxon>
    </lineage>
</organism>
<dbReference type="PANTHER" id="PTHR23324:SF83">
    <property type="entry name" value="SEC14-LIKE PROTEIN 2"/>
    <property type="match status" value="1"/>
</dbReference>
<dbReference type="PROSITE" id="PS50191">
    <property type="entry name" value="CRAL_TRIO"/>
    <property type="match status" value="1"/>
</dbReference>
<dbReference type="CDD" id="cd00170">
    <property type="entry name" value="SEC14"/>
    <property type="match status" value="1"/>
</dbReference>
<dbReference type="GO" id="GO:0005737">
    <property type="term" value="C:cytoplasm"/>
    <property type="evidence" value="ECO:0007669"/>
    <property type="project" value="TreeGrafter"/>
</dbReference>
<dbReference type="SUPFAM" id="SSF52087">
    <property type="entry name" value="CRAL/TRIO domain"/>
    <property type="match status" value="1"/>
</dbReference>
<proteinExistence type="predicted"/>
<dbReference type="EMBL" id="CAICTM010000108">
    <property type="protein sequence ID" value="CAB9501461.1"/>
    <property type="molecule type" value="Genomic_DNA"/>
</dbReference>
<name>A0A9N8H5B5_9STRA</name>
<reference evidence="3" key="1">
    <citation type="submission" date="2020-06" db="EMBL/GenBank/DDBJ databases">
        <authorList>
            <consortium name="Plant Systems Biology data submission"/>
        </authorList>
    </citation>
    <scope>NUCLEOTIDE SEQUENCE</scope>
    <source>
        <strain evidence="3">D6</strain>
    </source>
</reference>
<dbReference type="InterPro" id="IPR001251">
    <property type="entry name" value="CRAL-TRIO_dom"/>
</dbReference>
<dbReference type="AlphaFoldDB" id="A0A9N8H5B5"/>
<dbReference type="Proteomes" id="UP001153069">
    <property type="component" value="Unassembled WGS sequence"/>
</dbReference>
<dbReference type="Pfam" id="PF00650">
    <property type="entry name" value="CRAL_TRIO"/>
    <property type="match status" value="1"/>
</dbReference>
<gene>
    <name evidence="3" type="ORF">SEMRO_109_G054600.1</name>
</gene>
<dbReference type="Gene3D" id="3.40.525.10">
    <property type="entry name" value="CRAL-TRIO lipid binding domain"/>
    <property type="match status" value="1"/>
</dbReference>
<feature type="region of interest" description="Disordered" evidence="1">
    <location>
        <begin position="1"/>
        <end position="24"/>
    </location>
</feature>
<feature type="domain" description="CRAL-TRIO" evidence="2">
    <location>
        <begin position="130"/>
        <end position="295"/>
    </location>
</feature>
<dbReference type="OrthoDB" id="42535at2759"/>
<dbReference type="SMART" id="SM00516">
    <property type="entry name" value="SEC14"/>
    <property type="match status" value="1"/>
</dbReference>
<evidence type="ECO:0000313" key="3">
    <source>
        <dbReference type="EMBL" id="CAB9501461.1"/>
    </source>
</evidence>
<accession>A0A9N8H5B5</accession>
<evidence type="ECO:0000256" key="1">
    <source>
        <dbReference type="SAM" id="MobiDB-lite"/>
    </source>
</evidence>
<dbReference type="InterPro" id="IPR051064">
    <property type="entry name" value="SEC14/CRAL-TRIO_domain"/>
</dbReference>
<protein>
    <submittedName>
        <fullName evidence="3">SEC14-like protein 4</fullName>
    </submittedName>
</protein>
<evidence type="ECO:0000259" key="2">
    <source>
        <dbReference type="PROSITE" id="PS50191"/>
    </source>
</evidence>
<comment type="caution">
    <text evidence="3">The sequence shown here is derived from an EMBL/GenBank/DDBJ whole genome shotgun (WGS) entry which is preliminary data.</text>
</comment>